<feature type="region of interest" description="Disordered" evidence="1">
    <location>
        <begin position="42"/>
        <end position="61"/>
    </location>
</feature>
<dbReference type="GeneID" id="85451135"/>
<reference evidence="3" key="1">
    <citation type="submission" date="2021-06" db="EMBL/GenBank/DDBJ databases">
        <title>Comparative genomics, transcriptomics and evolutionary studies reveal genomic signatures of adaptation to plant cell wall in hemibiotrophic fungi.</title>
        <authorList>
            <consortium name="DOE Joint Genome Institute"/>
            <person name="Baroncelli R."/>
            <person name="Diaz J.F."/>
            <person name="Benocci T."/>
            <person name="Peng M."/>
            <person name="Battaglia E."/>
            <person name="Haridas S."/>
            <person name="Andreopoulos W."/>
            <person name="Labutti K."/>
            <person name="Pangilinan J."/>
            <person name="Floch G.L."/>
            <person name="Makela M.R."/>
            <person name="Henrissat B."/>
            <person name="Grigoriev I.V."/>
            <person name="Crouch J.A."/>
            <person name="De Vries R.P."/>
            <person name="Sukno S.A."/>
            <person name="Thon M.R."/>
        </authorList>
    </citation>
    <scope>NUCLEOTIDE SEQUENCE</scope>
    <source>
        <strain evidence="3">CBS 193.32</strain>
    </source>
</reference>
<keyword evidence="4" id="KW-1185">Reference proteome</keyword>
<accession>A0AAJ0AEV7</accession>
<name>A0AAJ0AEV7_9PEZI</name>
<dbReference type="Proteomes" id="UP001224890">
    <property type="component" value="Unassembled WGS sequence"/>
</dbReference>
<comment type="caution">
    <text evidence="3">The sequence shown here is derived from an EMBL/GenBank/DDBJ whole genome shotgun (WGS) entry which is preliminary data.</text>
</comment>
<evidence type="ECO:0000313" key="3">
    <source>
        <dbReference type="EMBL" id="KAK1671188.1"/>
    </source>
</evidence>
<proteinExistence type="predicted"/>
<evidence type="ECO:0008006" key="5">
    <source>
        <dbReference type="Google" id="ProtNLM"/>
    </source>
</evidence>
<organism evidence="3 4">
    <name type="scientific">Colletotrichum godetiae</name>
    <dbReference type="NCBI Taxonomy" id="1209918"/>
    <lineage>
        <taxon>Eukaryota</taxon>
        <taxon>Fungi</taxon>
        <taxon>Dikarya</taxon>
        <taxon>Ascomycota</taxon>
        <taxon>Pezizomycotina</taxon>
        <taxon>Sordariomycetes</taxon>
        <taxon>Hypocreomycetidae</taxon>
        <taxon>Glomerellales</taxon>
        <taxon>Glomerellaceae</taxon>
        <taxon>Colletotrichum</taxon>
        <taxon>Colletotrichum acutatum species complex</taxon>
    </lineage>
</organism>
<dbReference type="PROSITE" id="PS51257">
    <property type="entry name" value="PROKAR_LIPOPROTEIN"/>
    <property type="match status" value="1"/>
</dbReference>
<protein>
    <recommendedName>
        <fullName evidence="5">Secreted protein</fullName>
    </recommendedName>
</protein>
<feature type="chain" id="PRO_5042589936" description="Secreted protein" evidence="2">
    <location>
        <begin position="28"/>
        <end position="88"/>
    </location>
</feature>
<evidence type="ECO:0000256" key="2">
    <source>
        <dbReference type="SAM" id="SignalP"/>
    </source>
</evidence>
<sequence length="88" mass="9838">MRCVLLPCALSLHCPLSVLMFCSCAWPSEVRKVFDIVLNERRTKKSKAEQPNPSSEQDTAGPLDELIIALLSRSYLRHPTLGITKCPL</sequence>
<feature type="signal peptide" evidence="2">
    <location>
        <begin position="1"/>
        <end position="27"/>
    </location>
</feature>
<dbReference type="AlphaFoldDB" id="A0AAJ0AEV7"/>
<dbReference type="RefSeq" id="XP_060425191.1">
    <property type="nucleotide sequence ID" value="XM_060566609.1"/>
</dbReference>
<dbReference type="EMBL" id="JAHMHR010000049">
    <property type="protein sequence ID" value="KAK1671188.1"/>
    <property type="molecule type" value="Genomic_DNA"/>
</dbReference>
<gene>
    <name evidence="3" type="ORF">BDP55DRAFT_298437</name>
</gene>
<keyword evidence="2" id="KW-0732">Signal</keyword>
<feature type="compositionally biased region" description="Polar residues" evidence="1">
    <location>
        <begin position="49"/>
        <end position="58"/>
    </location>
</feature>
<evidence type="ECO:0000256" key="1">
    <source>
        <dbReference type="SAM" id="MobiDB-lite"/>
    </source>
</evidence>
<evidence type="ECO:0000313" key="4">
    <source>
        <dbReference type="Proteomes" id="UP001224890"/>
    </source>
</evidence>